<evidence type="ECO:0000313" key="1">
    <source>
        <dbReference type="EMBL" id="GKX65325.1"/>
    </source>
</evidence>
<protein>
    <submittedName>
        <fullName evidence="1">Uncharacterized protein</fullName>
    </submittedName>
</protein>
<organism evidence="1 2">
    <name type="scientific">Inconstantimicrobium mannanitabidum</name>
    <dbReference type="NCBI Taxonomy" id="1604901"/>
    <lineage>
        <taxon>Bacteria</taxon>
        <taxon>Bacillati</taxon>
        <taxon>Bacillota</taxon>
        <taxon>Clostridia</taxon>
        <taxon>Eubacteriales</taxon>
        <taxon>Clostridiaceae</taxon>
        <taxon>Inconstantimicrobium</taxon>
    </lineage>
</organism>
<dbReference type="Proteomes" id="UP001058074">
    <property type="component" value="Unassembled WGS sequence"/>
</dbReference>
<reference evidence="1" key="1">
    <citation type="journal article" date="2025" name="Int. J. Syst. Evol. Microbiol.">
        <title>Inconstantimicrobium mannanitabidum sp. nov., a novel member of the family Clostridiaceae isolated from anoxic soil under the treatment of reductive soil disinfestation.</title>
        <authorList>
            <person name="Ueki A."/>
            <person name="Tonouchi A."/>
            <person name="Honma S."/>
            <person name="Kaku N."/>
            <person name="Ueki K."/>
        </authorList>
    </citation>
    <scope>NUCLEOTIDE SEQUENCE</scope>
    <source>
        <strain evidence="1">TW13</strain>
    </source>
</reference>
<accession>A0ACB5R810</accession>
<keyword evidence="2" id="KW-1185">Reference proteome</keyword>
<proteinExistence type="predicted"/>
<evidence type="ECO:0000313" key="2">
    <source>
        <dbReference type="Proteomes" id="UP001058074"/>
    </source>
</evidence>
<gene>
    <name evidence="1" type="ORF">rsdtw13_05830</name>
</gene>
<name>A0ACB5R810_9CLOT</name>
<comment type="caution">
    <text evidence="1">The sequence shown here is derived from an EMBL/GenBank/DDBJ whole genome shotgun (WGS) entry which is preliminary data.</text>
</comment>
<dbReference type="EMBL" id="BROD01000001">
    <property type="protein sequence ID" value="GKX65325.1"/>
    <property type="molecule type" value="Genomic_DNA"/>
</dbReference>
<sequence length="191" mass="21877">MNIEGIVLAAGLSSRMKKYKMSLMIGNKTVIERCIESMYDVCSRIIVVGGYNYDLISEILKPYRKVKVILNSNYMEGMFSSVKTGLKQVTSERFLLIPGDYAVINKSTYGQIIQSESDIVSPTYRGENGHPILIKSTYIDDILYNKSYESLRNFIEVHKVTSVMVEDQGILMDIDNIEDYNKVKQYFYSQL</sequence>